<evidence type="ECO:0000313" key="7">
    <source>
        <dbReference type="EMBL" id="GIG14548.1"/>
    </source>
</evidence>
<dbReference type="PANTHER" id="PTHR42711:SF4">
    <property type="entry name" value="ABC TRANSPORTER RELATED"/>
    <property type="match status" value="1"/>
</dbReference>
<comment type="caution">
    <text evidence="7">The sequence shown here is derived from an EMBL/GenBank/DDBJ whole genome shotgun (WGS) entry which is preliminary data.</text>
</comment>
<comment type="subcellular location">
    <subcellularLocation>
        <location evidence="1">Cell membrane</location>
        <topology evidence="1">Peripheral membrane protein</topology>
    </subcellularLocation>
</comment>
<evidence type="ECO:0000256" key="5">
    <source>
        <dbReference type="ARBA" id="ARBA00023251"/>
    </source>
</evidence>
<dbReference type="Proteomes" id="UP000660339">
    <property type="component" value="Unassembled WGS sequence"/>
</dbReference>
<dbReference type="InterPro" id="IPR003593">
    <property type="entry name" value="AAA+_ATPase"/>
</dbReference>
<dbReference type="GO" id="GO:0016887">
    <property type="term" value="F:ATP hydrolysis activity"/>
    <property type="evidence" value="ECO:0007669"/>
    <property type="project" value="InterPro"/>
</dbReference>
<reference evidence="7" key="1">
    <citation type="submission" date="2021-01" db="EMBL/GenBank/DDBJ databases">
        <title>Whole genome shotgun sequence of Catellatospora methionotrophica NBRC 14553.</title>
        <authorList>
            <person name="Komaki H."/>
            <person name="Tamura T."/>
        </authorList>
    </citation>
    <scope>NUCLEOTIDE SEQUENCE</scope>
    <source>
        <strain evidence="7">NBRC 14553</strain>
    </source>
</reference>
<keyword evidence="5" id="KW-0046">Antibiotic resistance</keyword>
<dbReference type="Gene3D" id="3.40.50.300">
    <property type="entry name" value="P-loop containing nucleotide triphosphate hydrolases"/>
    <property type="match status" value="1"/>
</dbReference>
<dbReference type="Pfam" id="PF00005">
    <property type="entry name" value="ABC_tran"/>
    <property type="match status" value="1"/>
</dbReference>
<sequence length="327" mass="35478">MTSPGIDVRDLSMVYRVPVREAGVRAAIRSLWQRRTREVTALDGIGFQVGAGEAVGLIGPNGAGKTSLMKIMAGILRPTGGSVRVLGREPFDRHPDHLRRIALVRGSQPLGGAPELTVMDSLQYQGLVYDVAAGQLRRNLAELVDLLDLGGLLERQVRALSLGERMRAGLAMALVYRPAVLFLDEPTIGLDVSAAVQTRRFLRRYVAQTGATMILTSHYMADVAELCPRVVLINHGAQVYDGSLPELTAHVGRDRLVEVVLADDAEPPAGAHALGDGRYQLSVARDQVPDTVGRLLADTRVLDLGIKEAPLDVLMDEIYRRTGTRAR</sequence>
<keyword evidence="2" id="KW-0813">Transport</keyword>
<dbReference type="PANTHER" id="PTHR42711">
    <property type="entry name" value="ABC TRANSPORTER ATP-BINDING PROTEIN"/>
    <property type="match status" value="1"/>
</dbReference>
<evidence type="ECO:0000313" key="8">
    <source>
        <dbReference type="Proteomes" id="UP000660339"/>
    </source>
</evidence>
<accession>A0A8J3LAC2</accession>
<gene>
    <name evidence="7" type="ORF">Cme02nite_28800</name>
</gene>
<evidence type="ECO:0000256" key="1">
    <source>
        <dbReference type="ARBA" id="ARBA00004202"/>
    </source>
</evidence>
<dbReference type="RefSeq" id="WP_166379992.1">
    <property type="nucleotide sequence ID" value="NZ_BAAATT010000007.1"/>
</dbReference>
<keyword evidence="4" id="KW-0067">ATP-binding</keyword>
<dbReference type="InterPro" id="IPR003439">
    <property type="entry name" value="ABC_transporter-like_ATP-bd"/>
</dbReference>
<feature type="domain" description="ABC transporter" evidence="6">
    <location>
        <begin position="19"/>
        <end position="260"/>
    </location>
</feature>
<dbReference type="InterPro" id="IPR027417">
    <property type="entry name" value="P-loop_NTPase"/>
</dbReference>
<keyword evidence="3" id="KW-0547">Nucleotide-binding</keyword>
<evidence type="ECO:0000259" key="6">
    <source>
        <dbReference type="PROSITE" id="PS50893"/>
    </source>
</evidence>
<keyword evidence="8" id="KW-1185">Reference proteome</keyword>
<dbReference type="InterPro" id="IPR017871">
    <property type="entry name" value="ABC_transporter-like_CS"/>
</dbReference>
<dbReference type="SMART" id="SM00382">
    <property type="entry name" value="AAA"/>
    <property type="match status" value="1"/>
</dbReference>
<protein>
    <submittedName>
        <fullName evidence="7">ABC transporter</fullName>
    </submittedName>
</protein>
<evidence type="ECO:0000256" key="2">
    <source>
        <dbReference type="ARBA" id="ARBA00022448"/>
    </source>
</evidence>
<dbReference type="EMBL" id="BONJ01000014">
    <property type="protein sequence ID" value="GIG14548.1"/>
    <property type="molecule type" value="Genomic_DNA"/>
</dbReference>
<dbReference type="InterPro" id="IPR050763">
    <property type="entry name" value="ABC_transporter_ATP-binding"/>
</dbReference>
<dbReference type="GO" id="GO:0046677">
    <property type="term" value="P:response to antibiotic"/>
    <property type="evidence" value="ECO:0007669"/>
    <property type="project" value="UniProtKB-KW"/>
</dbReference>
<dbReference type="GO" id="GO:0005886">
    <property type="term" value="C:plasma membrane"/>
    <property type="evidence" value="ECO:0007669"/>
    <property type="project" value="UniProtKB-SubCell"/>
</dbReference>
<dbReference type="AlphaFoldDB" id="A0A8J3LAC2"/>
<evidence type="ECO:0000256" key="3">
    <source>
        <dbReference type="ARBA" id="ARBA00022741"/>
    </source>
</evidence>
<organism evidence="7 8">
    <name type="scientific">Catellatospora methionotrophica</name>
    <dbReference type="NCBI Taxonomy" id="121620"/>
    <lineage>
        <taxon>Bacteria</taxon>
        <taxon>Bacillati</taxon>
        <taxon>Actinomycetota</taxon>
        <taxon>Actinomycetes</taxon>
        <taxon>Micromonosporales</taxon>
        <taxon>Micromonosporaceae</taxon>
        <taxon>Catellatospora</taxon>
    </lineage>
</organism>
<proteinExistence type="predicted"/>
<dbReference type="GO" id="GO:0005524">
    <property type="term" value="F:ATP binding"/>
    <property type="evidence" value="ECO:0007669"/>
    <property type="project" value="UniProtKB-KW"/>
</dbReference>
<evidence type="ECO:0000256" key="4">
    <source>
        <dbReference type="ARBA" id="ARBA00022840"/>
    </source>
</evidence>
<dbReference type="SUPFAM" id="SSF52540">
    <property type="entry name" value="P-loop containing nucleoside triphosphate hydrolases"/>
    <property type="match status" value="1"/>
</dbReference>
<dbReference type="PROSITE" id="PS50893">
    <property type="entry name" value="ABC_TRANSPORTER_2"/>
    <property type="match status" value="1"/>
</dbReference>
<dbReference type="PROSITE" id="PS00211">
    <property type="entry name" value="ABC_TRANSPORTER_1"/>
    <property type="match status" value="1"/>
</dbReference>
<name>A0A8J3LAC2_9ACTN</name>